<protein>
    <submittedName>
        <fullName evidence="9">Carbohydrate ABC transporter permease</fullName>
    </submittedName>
</protein>
<evidence type="ECO:0000256" key="7">
    <source>
        <dbReference type="RuleBase" id="RU363032"/>
    </source>
</evidence>
<dbReference type="CDD" id="cd06261">
    <property type="entry name" value="TM_PBP2"/>
    <property type="match status" value="1"/>
</dbReference>
<keyword evidence="4 7" id="KW-0812">Transmembrane</keyword>
<keyword evidence="10" id="KW-1185">Reference proteome</keyword>
<dbReference type="Gene3D" id="1.10.3720.10">
    <property type="entry name" value="MetI-like"/>
    <property type="match status" value="1"/>
</dbReference>
<feature type="transmembrane region" description="Helical" evidence="7">
    <location>
        <begin position="106"/>
        <end position="126"/>
    </location>
</feature>
<comment type="similarity">
    <text evidence="7">Belongs to the binding-protein-dependent transport system permease family.</text>
</comment>
<keyword evidence="2 7" id="KW-0813">Transport</keyword>
<evidence type="ECO:0000256" key="4">
    <source>
        <dbReference type="ARBA" id="ARBA00022692"/>
    </source>
</evidence>
<evidence type="ECO:0000256" key="6">
    <source>
        <dbReference type="ARBA" id="ARBA00023136"/>
    </source>
</evidence>
<evidence type="ECO:0000259" key="8">
    <source>
        <dbReference type="PROSITE" id="PS50928"/>
    </source>
</evidence>
<dbReference type="Pfam" id="PF00528">
    <property type="entry name" value="BPD_transp_1"/>
    <property type="match status" value="1"/>
</dbReference>
<keyword evidence="3" id="KW-1003">Cell membrane</keyword>
<evidence type="ECO:0000313" key="10">
    <source>
        <dbReference type="Proteomes" id="UP001589619"/>
    </source>
</evidence>
<sequence>MKLHKGHLFDVVNAAFMIAFCATTLFPFVHLLSLSLSTGNVPLTTIHLIPPEMTLANYKKVFTNEFVLSGFMNTLLRTVLGTALSLAATIFAAYPLAKRFFPHRTFWTGFIVFTMFFSGGLIPNYLLIKNLGLMNSVWALVLPSLVSAFSLVIARNFFMAIPESLEESAKIDGANDIVILFRIVVPISMPIIATLALWTAVSHWNAWFDSLIYMTDSHKQVLQVVMRRIVLLGTKDMMDLNSYEDPNLAVNPETIKAATLMVTIIPIVMFYPFLQKYFVKGVLVGSLKG</sequence>
<dbReference type="InterPro" id="IPR035906">
    <property type="entry name" value="MetI-like_sf"/>
</dbReference>
<name>A0ABV5VYY8_9BACL</name>
<feature type="domain" description="ABC transmembrane type-1" evidence="8">
    <location>
        <begin position="71"/>
        <end position="273"/>
    </location>
</feature>
<gene>
    <name evidence="9" type="ORF">ACFFNY_18335</name>
</gene>
<dbReference type="PANTHER" id="PTHR43744:SF9">
    <property type="entry name" value="POLYGALACTURONAN_RHAMNOGALACTURONAN TRANSPORT SYSTEM PERMEASE PROTEIN YTCP"/>
    <property type="match status" value="1"/>
</dbReference>
<organism evidence="9 10">
    <name type="scientific">Paenibacillus hodogayensis</name>
    <dbReference type="NCBI Taxonomy" id="279208"/>
    <lineage>
        <taxon>Bacteria</taxon>
        <taxon>Bacillati</taxon>
        <taxon>Bacillota</taxon>
        <taxon>Bacilli</taxon>
        <taxon>Bacillales</taxon>
        <taxon>Paenibacillaceae</taxon>
        <taxon>Paenibacillus</taxon>
    </lineage>
</organism>
<feature type="transmembrane region" description="Helical" evidence="7">
    <location>
        <begin position="179"/>
        <end position="201"/>
    </location>
</feature>
<comment type="caution">
    <text evidence="9">The sequence shown here is derived from an EMBL/GenBank/DDBJ whole genome shotgun (WGS) entry which is preliminary data.</text>
</comment>
<feature type="transmembrane region" description="Helical" evidence="7">
    <location>
        <begin position="12"/>
        <end position="33"/>
    </location>
</feature>
<evidence type="ECO:0000256" key="2">
    <source>
        <dbReference type="ARBA" id="ARBA00022448"/>
    </source>
</evidence>
<reference evidence="9 10" key="1">
    <citation type="submission" date="2024-09" db="EMBL/GenBank/DDBJ databases">
        <authorList>
            <person name="Sun Q."/>
            <person name="Mori K."/>
        </authorList>
    </citation>
    <scope>NUCLEOTIDE SEQUENCE [LARGE SCALE GENOMIC DNA]</scope>
    <source>
        <strain evidence="9 10">JCM 12520</strain>
    </source>
</reference>
<feature type="transmembrane region" description="Helical" evidence="7">
    <location>
        <begin position="138"/>
        <end position="158"/>
    </location>
</feature>
<evidence type="ECO:0000256" key="5">
    <source>
        <dbReference type="ARBA" id="ARBA00022989"/>
    </source>
</evidence>
<dbReference type="RefSeq" id="WP_344901142.1">
    <property type="nucleotide sequence ID" value="NZ_BAAAYO010000001.1"/>
</dbReference>
<evidence type="ECO:0000256" key="1">
    <source>
        <dbReference type="ARBA" id="ARBA00004651"/>
    </source>
</evidence>
<evidence type="ECO:0000256" key="3">
    <source>
        <dbReference type="ARBA" id="ARBA00022475"/>
    </source>
</evidence>
<accession>A0ABV5VYY8</accession>
<feature type="transmembrane region" description="Helical" evidence="7">
    <location>
        <begin position="75"/>
        <end position="94"/>
    </location>
</feature>
<proteinExistence type="inferred from homology"/>
<comment type="subcellular location">
    <subcellularLocation>
        <location evidence="1 7">Cell membrane</location>
        <topology evidence="1 7">Multi-pass membrane protein</topology>
    </subcellularLocation>
</comment>
<dbReference type="PANTHER" id="PTHR43744">
    <property type="entry name" value="ABC TRANSPORTER PERMEASE PROTEIN MG189-RELATED-RELATED"/>
    <property type="match status" value="1"/>
</dbReference>
<dbReference type="SUPFAM" id="SSF161098">
    <property type="entry name" value="MetI-like"/>
    <property type="match status" value="1"/>
</dbReference>
<keyword evidence="5 7" id="KW-1133">Transmembrane helix</keyword>
<keyword evidence="6 7" id="KW-0472">Membrane</keyword>
<dbReference type="EMBL" id="JBHMAG010000012">
    <property type="protein sequence ID" value="MFB9753529.1"/>
    <property type="molecule type" value="Genomic_DNA"/>
</dbReference>
<dbReference type="Proteomes" id="UP001589619">
    <property type="component" value="Unassembled WGS sequence"/>
</dbReference>
<dbReference type="PROSITE" id="PS50928">
    <property type="entry name" value="ABC_TM1"/>
    <property type="match status" value="1"/>
</dbReference>
<feature type="transmembrane region" description="Helical" evidence="7">
    <location>
        <begin position="255"/>
        <end position="274"/>
    </location>
</feature>
<evidence type="ECO:0000313" key="9">
    <source>
        <dbReference type="EMBL" id="MFB9753529.1"/>
    </source>
</evidence>
<dbReference type="InterPro" id="IPR000515">
    <property type="entry name" value="MetI-like"/>
</dbReference>